<evidence type="ECO:0000313" key="2">
    <source>
        <dbReference type="Proteomes" id="UP001138540"/>
    </source>
</evidence>
<keyword evidence="2" id="KW-1185">Reference proteome</keyword>
<dbReference type="RefSeq" id="WP_184154376.1">
    <property type="nucleotide sequence ID" value="NZ_JACHKA010000001.1"/>
</dbReference>
<organism evidence="1 2">
    <name type="scientific">Sphingobium lignivorans</name>
    <dbReference type="NCBI Taxonomy" id="2735886"/>
    <lineage>
        <taxon>Bacteria</taxon>
        <taxon>Pseudomonadati</taxon>
        <taxon>Pseudomonadota</taxon>
        <taxon>Alphaproteobacteria</taxon>
        <taxon>Sphingomonadales</taxon>
        <taxon>Sphingomonadaceae</taxon>
        <taxon>Sphingobium</taxon>
    </lineage>
</organism>
<name>A0ABR6NH93_9SPHN</name>
<gene>
    <name evidence="1" type="ORF">HNP60_002615</name>
</gene>
<evidence type="ECO:0000313" key="1">
    <source>
        <dbReference type="EMBL" id="MBB5986641.1"/>
    </source>
</evidence>
<reference evidence="1 2" key="1">
    <citation type="submission" date="2020-08" db="EMBL/GenBank/DDBJ databases">
        <title>Exploring microbial biodiversity for novel pathways involved in the catabolism of aromatic compounds derived from lignin.</title>
        <authorList>
            <person name="Elkins J."/>
        </authorList>
    </citation>
    <scope>NUCLEOTIDE SEQUENCE [LARGE SCALE GENOMIC DNA]</scope>
    <source>
        <strain evidence="1 2">B1D3A</strain>
    </source>
</reference>
<protein>
    <submittedName>
        <fullName evidence="1">Uncharacterized protein</fullName>
    </submittedName>
</protein>
<sequence length="112" mass="11772">MALPADRPSAVQPPILVSTPMPLRKMSLSESMNVCAALHSFHFPVPSRNRARLRAGLFLNADGTKAMQPVPGRSGAALHSMLASSKPYACASVIPDCECMGNASDCSCSPES</sequence>
<proteinExistence type="predicted"/>
<accession>A0ABR6NH93</accession>
<dbReference type="EMBL" id="JACHKA010000001">
    <property type="protein sequence ID" value="MBB5986641.1"/>
    <property type="molecule type" value="Genomic_DNA"/>
</dbReference>
<comment type="caution">
    <text evidence="1">The sequence shown here is derived from an EMBL/GenBank/DDBJ whole genome shotgun (WGS) entry which is preliminary data.</text>
</comment>
<dbReference type="Proteomes" id="UP001138540">
    <property type="component" value="Unassembled WGS sequence"/>
</dbReference>